<organism evidence="2 3">
    <name type="scientific">Gemmobacter aquaticus</name>
    <dbReference type="NCBI Taxonomy" id="490185"/>
    <lineage>
        <taxon>Bacteria</taxon>
        <taxon>Pseudomonadati</taxon>
        <taxon>Pseudomonadota</taxon>
        <taxon>Alphaproteobacteria</taxon>
        <taxon>Rhodobacterales</taxon>
        <taxon>Paracoccaceae</taxon>
        <taxon>Gemmobacter</taxon>
    </lineage>
</organism>
<proteinExistence type="predicted"/>
<dbReference type="EMBL" id="BMLP01000001">
    <property type="protein sequence ID" value="GGO25930.1"/>
    <property type="molecule type" value="Genomic_DNA"/>
</dbReference>
<evidence type="ECO:0000313" key="3">
    <source>
        <dbReference type="Proteomes" id="UP000598196"/>
    </source>
</evidence>
<accession>A0A918DB41</accession>
<keyword evidence="3" id="KW-1185">Reference proteome</keyword>
<reference evidence="2 3" key="1">
    <citation type="journal article" date="2014" name="Int. J. Syst. Evol. Microbiol.">
        <title>Complete genome sequence of Corynebacterium casei LMG S-19264T (=DSM 44701T), isolated from a smear-ripened cheese.</title>
        <authorList>
            <consortium name="US DOE Joint Genome Institute (JGI-PGF)"/>
            <person name="Walter F."/>
            <person name="Albersmeier A."/>
            <person name="Kalinowski J."/>
            <person name="Ruckert C."/>
        </authorList>
    </citation>
    <scope>NUCLEOTIDE SEQUENCE [LARGE SCALE GENOMIC DNA]</scope>
    <source>
        <strain evidence="2 3">CGMCC 1.7029</strain>
    </source>
</reference>
<dbReference type="AlphaFoldDB" id="A0A918DB41"/>
<evidence type="ECO:0000256" key="1">
    <source>
        <dbReference type="SAM" id="MobiDB-lite"/>
    </source>
</evidence>
<name>A0A918DB41_9RHOB</name>
<evidence type="ECO:0000313" key="2">
    <source>
        <dbReference type="EMBL" id="GGO25930.1"/>
    </source>
</evidence>
<dbReference type="RefSeq" id="WP_158635549.1">
    <property type="nucleotide sequence ID" value="NZ_BMLP01000001.1"/>
</dbReference>
<feature type="region of interest" description="Disordered" evidence="1">
    <location>
        <begin position="151"/>
        <end position="171"/>
    </location>
</feature>
<feature type="compositionally biased region" description="Basic and acidic residues" evidence="1">
    <location>
        <begin position="157"/>
        <end position="171"/>
    </location>
</feature>
<sequence length="239" mass="25637">MMRDIGGSMISMMVYADAPAPNFMRVVSEVDRQLERDIDEDYQLTLASDSAAWFDFGDRRLLVGLSDAFADDGASCLVVAVAANPEMDVVGSLDNDRARLSGLCGQVIAALHRFCPTSSLLCQRSELPLDADFLDAFFGIDLMAARTSLARDAMPQRPRDDAKPLRTRSEAQPELAQRITAHAFNCSVLAVSVPVGAALMAHSFVRGEDLRLSSRAVALTGAAVGLQQIAGTAALSLLF</sequence>
<comment type="caution">
    <text evidence="2">The sequence shown here is derived from an EMBL/GenBank/DDBJ whole genome shotgun (WGS) entry which is preliminary data.</text>
</comment>
<dbReference type="OrthoDB" id="7855251at2"/>
<gene>
    <name evidence="2" type="ORF">GCM10010991_06150</name>
</gene>
<protein>
    <submittedName>
        <fullName evidence="2">Uncharacterized protein</fullName>
    </submittedName>
</protein>
<dbReference type="Proteomes" id="UP000598196">
    <property type="component" value="Unassembled WGS sequence"/>
</dbReference>